<reference evidence="3" key="1">
    <citation type="journal article" date="2019" name="Int. J. Syst. Evol. Microbiol.">
        <title>The Global Catalogue of Microorganisms (GCM) 10K type strain sequencing project: providing services to taxonomists for standard genome sequencing and annotation.</title>
        <authorList>
            <consortium name="The Broad Institute Genomics Platform"/>
            <consortium name="The Broad Institute Genome Sequencing Center for Infectious Disease"/>
            <person name="Wu L."/>
            <person name="Ma J."/>
        </authorList>
    </citation>
    <scope>NUCLEOTIDE SEQUENCE [LARGE SCALE GENOMIC DNA]</scope>
    <source>
        <strain evidence="3">JCM 16925</strain>
    </source>
</reference>
<dbReference type="EMBL" id="BAAAZY010000011">
    <property type="protein sequence ID" value="GAA4065289.1"/>
    <property type="molecule type" value="Genomic_DNA"/>
</dbReference>
<organism evidence="2 3">
    <name type="scientific">Streptomyces shaanxiensis</name>
    <dbReference type="NCBI Taxonomy" id="653357"/>
    <lineage>
        <taxon>Bacteria</taxon>
        <taxon>Bacillati</taxon>
        <taxon>Actinomycetota</taxon>
        <taxon>Actinomycetes</taxon>
        <taxon>Kitasatosporales</taxon>
        <taxon>Streptomycetaceae</taxon>
        <taxon>Streptomyces</taxon>
    </lineage>
</organism>
<feature type="compositionally biased region" description="Basic and acidic residues" evidence="1">
    <location>
        <begin position="55"/>
        <end position="86"/>
    </location>
</feature>
<feature type="region of interest" description="Disordered" evidence="1">
    <location>
        <begin position="1"/>
        <end position="166"/>
    </location>
</feature>
<sequence>MDDPGDGGGERYGEQHAEDAGHGGPRGDRHHDDGRVHLHGPALDHGRQHMPFQDLHGEHDGQHPQRDDEPPVGERDQHGDGPRDEGAQVGDVGPDEDERAEPDRTRHVEHEQPDGDADGVDEGDEGGPPHEPLHRLEGAPGHGLHDVPALPRNDGPQGSRGPVGVP</sequence>
<feature type="compositionally biased region" description="Basic and acidic residues" evidence="1">
    <location>
        <begin position="101"/>
        <end position="113"/>
    </location>
</feature>
<evidence type="ECO:0000313" key="2">
    <source>
        <dbReference type="EMBL" id="GAA4065289.1"/>
    </source>
</evidence>
<accession>A0ABP7VEI7</accession>
<keyword evidence="3" id="KW-1185">Reference proteome</keyword>
<evidence type="ECO:0000256" key="1">
    <source>
        <dbReference type="SAM" id="MobiDB-lite"/>
    </source>
</evidence>
<protein>
    <submittedName>
        <fullName evidence="2">Uncharacterized protein</fullName>
    </submittedName>
</protein>
<feature type="compositionally biased region" description="Basic and acidic residues" evidence="1">
    <location>
        <begin position="127"/>
        <end position="137"/>
    </location>
</feature>
<gene>
    <name evidence="2" type="ORF">GCM10022233_44930</name>
</gene>
<evidence type="ECO:0000313" key="3">
    <source>
        <dbReference type="Proteomes" id="UP001499984"/>
    </source>
</evidence>
<proteinExistence type="predicted"/>
<name>A0ABP7VEI7_9ACTN</name>
<feature type="compositionally biased region" description="Basic and acidic residues" evidence="1">
    <location>
        <begin position="8"/>
        <end position="47"/>
    </location>
</feature>
<comment type="caution">
    <text evidence="2">The sequence shown here is derived from an EMBL/GenBank/DDBJ whole genome shotgun (WGS) entry which is preliminary data.</text>
</comment>
<feature type="compositionally biased region" description="Acidic residues" evidence="1">
    <location>
        <begin position="114"/>
        <end position="125"/>
    </location>
</feature>
<dbReference type="Proteomes" id="UP001499984">
    <property type="component" value="Unassembled WGS sequence"/>
</dbReference>